<evidence type="ECO:0000256" key="1">
    <source>
        <dbReference type="SAM" id="MobiDB-lite"/>
    </source>
</evidence>
<evidence type="ECO:0000313" key="3">
    <source>
        <dbReference type="Proteomes" id="UP000886595"/>
    </source>
</evidence>
<accession>A0A8X7S5P9</accession>
<proteinExistence type="predicted"/>
<feature type="compositionally biased region" description="Basic and acidic residues" evidence="1">
    <location>
        <begin position="74"/>
        <end position="83"/>
    </location>
</feature>
<organism evidence="2 3">
    <name type="scientific">Brassica carinata</name>
    <name type="common">Ethiopian mustard</name>
    <name type="synonym">Abyssinian cabbage</name>
    <dbReference type="NCBI Taxonomy" id="52824"/>
    <lineage>
        <taxon>Eukaryota</taxon>
        <taxon>Viridiplantae</taxon>
        <taxon>Streptophyta</taxon>
        <taxon>Embryophyta</taxon>
        <taxon>Tracheophyta</taxon>
        <taxon>Spermatophyta</taxon>
        <taxon>Magnoliopsida</taxon>
        <taxon>eudicotyledons</taxon>
        <taxon>Gunneridae</taxon>
        <taxon>Pentapetalae</taxon>
        <taxon>rosids</taxon>
        <taxon>malvids</taxon>
        <taxon>Brassicales</taxon>
        <taxon>Brassicaceae</taxon>
        <taxon>Brassiceae</taxon>
        <taxon>Brassica</taxon>
    </lineage>
</organism>
<dbReference type="Proteomes" id="UP000886595">
    <property type="component" value="Unassembled WGS sequence"/>
</dbReference>
<protein>
    <submittedName>
        <fullName evidence="2">Uncharacterized protein</fullName>
    </submittedName>
</protein>
<gene>
    <name evidence="2" type="ORF">Bca52824_036867</name>
</gene>
<sequence length="110" mass="12248">MQLDSHSVTREQAQMREQTLVEENSANESAISICETKKRKEKDGEESLKTEQEASLDERHSKGSGETAIQPDGNGKDGADTEAMKFVMLQKLESKKNDLSSMEEKELEGS</sequence>
<evidence type="ECO:0000313" key="2">
    <source>
        <dbReference type="EMBL" id="KAG2300395.1"/>
    </source>
</evidence>
<feature type="compositionally biased region" description="Basic and acidic residues" evidence="1">
    <location>
        <begin position="35"/>
        <end position="63"/>
    </location>
</feature>
<feature type="region of interest" description="Disordered" evidence="1">
    <location>
        <begin position="1"/>
        <end position="85"/>
    </location>
</feature>
<comment type="caution">
    <text evidence="2">The sequence shown here is derived from an EMBL/GenBank/DDBJ whole genome shotgun (WGS) entry which is preliminary data.</text>
</comment>
<dbReference type="AlphaFoldDB" id="A0A8X7S5P9"/>
<dbReference type="EMBL" id="JAAMPC010000008">
    <property type="protein sequence ID" value="KAG2300395.1"/>
    <property type="molecule type" value="Genomic_DNA"/>
</dbReference>
<keyword evidence="3" id="KW-1185">Reference proteome</keyword>
<feature type="compositionally biased region" description="Polar residues" evidence="1">
    <location>
        <begin position="1"/>
        <end position="30"/>
    </location>
</feature>
<dbReference type="OrthoDB" id="1934337at2759"/>
<name>A0A8X7S5P9_BRACI</name>
<reference evidence="2 3" key="1">
    <citation type="submission" date="2020-02" db="EMBL/GenBank/DDBJ databases">
        <authorList>
            <person name="Ma Q."/>
            <person name="Huang Y."/>
            <person name="Song X."/>
            <person name="Pei D."/>
        </authorList>
    </citation>
    <scope>NUCLEOTIDE SEQUENCE [LARGE SCALE GENOMIC DNA]</scope>
    <source>
        <strain evidence="2">Sxm20200214</strain>
        <tissue evidence="2">Leaf</tissue>
    </source>
</reference>